<reference evidence="2" key="1">
    <citation type="submission" date="2021-01" db="EMBL/GenBank/DDBJ databases">
        <authorList>
            <person name="Corre E."/>
            <person name="Pelletier E."/>
            <person name="Niang G."/>
            <person name="Scheremetjew M."/>
            <person name="Finn R."/>
            <person name="Kale V."/>
            <person name="Holt S."/>
            <person name="Cochrane G."/>
            <person name="Meng A."/>
            <person name="Brown T."/>
            <person name="Cohen L."/>
        </authorList>
    </citation>
    <scope>NUCLEOTIDE SEQUENCE</scope>
    <source>
        <strain evidence="2">OF101</strain>
    </source>
</reference>
<dbReference type="EMBL" id="HBGE01033927">
    <property type="protein sequence ID" value="CAD9127647.1"/>
    <property type="molecule type" value="Transcribed_RNA"/>
</dbReference>
<accession>A0A7S1QB73</accession>
<name>A0A7S1QB73_ALECA</name>
<dbReference type="PANTHER" id="PTHR40036:SF1">
    <property type="entry name" value="MACROCIN O-METHYLTRANSFERASE"/>
    <property type="match status" value="1"/>
</dbReference>
<feature type="chain" id="PRO_5030789687" evidence="1">
    <location>
        <begin position="21"/>
        <end position="336"/>
    </location>
</feature>
<evidence type="ECO:0000256" key="1">
    <source>
        <dbReference type="SAM" id="SignalP"/>
    </source>
</evidence>
<feature type="signal peptide" evidence="1">
    <location>
        <begin position="1"/>
        <end position="20"/>
    </location>
</feature>
<dbReference type="AlphaFoldDB" id="A0A7S1QB73"/>
<proteinExistence type="predicted"/>
<dbReference type="InterPro" id="IPR008884">
    <property type="entry name" value="TylF_MeTrfase"/>
</dbReference>
<evidence type="ECO:0000313" key="2">
    <source>
        <dbReference type="EMBL" id="CAD9127647.1"/>
    </source>
</evidence>
<dbReference type="Pfam" id="PF05711">
    <property type="entry name" value="TylF"/>
    <property type="match status" value="1"/>
</dbReference>
<organism evidence="2">
    <name type="scientific">Alexandrium catenella</name>
    <name type="common">Red tide dinoflagellate</name>
    <name type="synonym">Gonyaulax catenella</name>
    <dbReference type="NCBI Taxonomy" id="2925"/>
    <lineage>
        <taxon>Eukaryota</taxon>
        <taxon>Sar</taxon>
        <taxon>Alveolata</taxon>
        <taxon>Dinophyceae</taxon>
        <taxon>Gonyaulacales</taxon>
        <taxon>Pyrocystaceae</taxon>
        <taxon>Alexandrium</taxon>
    </lineage>
</organism>
<dbReference type="Gene3D" id="3.40.50.150">
    <property type="entry name" value="Vaccinia Virus protein VP39"/>
    <property type="match status" value="1"/>
</dbReference>
<dbReference type="InterPro" id="IPR029063">
    <property type="entry name" value="SAM-dependent_MTases_sf"/>
</dbReference>
<keyword evidence="1" id="KW-0732">Signal</keyword>
<gene>
    <name evidence="2" type="ORF">ACAT0790_LOCUS20531</name>
</gene>
<sequence length="336" mass="36428">MRRSAGRALLVLALVAQAAAFGDGGDAQVLLQASVTADDDTPLWYPFAPSAEGEGDVTLDAPRHAPSAASSCLEVVPMLGTMKSDSKLKSVLDSLNYLQGEARLEGDVVEAGVAEGGGVLPVLFYLACLGRLEGRTLHLFDTWQGLPPPEASEDRVFGKGMYLRTFEAFMANARKYETAYKQKVATKSFADGAPLRTWNEVWSHVHIVKGLFADTMPGALSRSRVAFLMCDGDMYGSTMDCLKAGAPRMLPGGSVYVDDYYTFYPCYAATRDFLSESRASGTSYGEVRVVSHEGPYNLYNEASQCTPPLEGERLRFDHGTCSGWQCEACLFNVTRG</sequence>
<protein>
    <submittedName>
        <fullName evidence="2">Uncharacterized protein</fullName>
    </submittedName>
</protein>
<dbReference type="PANTHER" id="PTHR40036">
    <property type="entry name" value="MACROCIN O-METHYLTRANSFERASE"/>
    <property type="match status" value="1"/>
</dbReference>